<name>A0A485B5C3_KLUCR</name>
<dbReference type="GO" id="GO:0003677">
    <property type="term" value="F:DNA binding"/>
    <property type="evidence" value="ECO:0007669"/>
    <property type="project" value="UniProtKB-KW"/>
</dbReference>
<evidence type="ECO:0000256" key="2">
    <source>
        <dbReference type="ARBA" id="ARBA00022714"/>
    </source>
</evidence>
<proteinExistence type="predicted"/>
<dbReference type="InterPro" id="IPR036390">
    <property type="entry name" value="WH_DNA-bd_sf"/>
</dbReference>
<evidence type="ECO:0000256" key="1">
    <source>
        <dbReference type="ARBA" id="ARBA00022491"/>
    </source>
</evidence>
<dbReference type="Pfam" id="PF02082">
    <property type="entry name" value="Rrf2"/>
    <property type="match status" value="1"/>
</dbReference>
<dbReference type="Gene3D" id="1.10.10.10">
    <property type="entry name" value="Winged helix-like DNA-binding domain superfamily/Winged helix DNA-binding domain"/>
    <property type="match status" value="1"/>
</dbReference>
<reference evidence="8 9" key="1">
    <citation type="submission" date="2019-03" db="EMBL/GenBank/DDBJ databases">
        <authorList>
            <consortium name="Pathogen Informatics"/>
        </authorList>
    </citation>
    <scope>NUCLEOTIDE SEQUENCE [LARGE SCALE GENOMIC DNA]</scope>
    <source>
        <strain evidence="8 9">NCTC12993</strain>
    </source>
</reference>
<keyword evidence="6" id="KW-0238">DNA-binding</keyword>
<dbReference type="SUPFAM" id="SSF46785">
    <property type="entry name" value="Winged helix' DNA-binding domain"/>
    <property type="match status" value="1"/>
</dbReference>
<keyword evidence="9" id="KW-1185">Reference proteome</keyword>
<dbReference type="GO" id="GO:0051537">
    <property type="term" value="F:2 iron, 2 sulfur cluster binding"/>
    <property type="evidence" value="ECO:0007669"/>
    <property type="project" value="UniProtKB-KW"/>
</dbReference>
<gene>
    <name evidence="8" type="primary">ywnA</name>
    <name evidence="8" type="ORF">NCTC12993_04014</name>
</gene>
<keyword evidence="5" id="KW-0805">Transcription regulation</keyword>
<evidence type="ECO:0000256" key="3">
    <source>
        <dbReference type="ARBA" id="ARBA00023004"/>
    </source>
</evidence>
<evidence type="ECO:0000256" key="6">
    <source>
        <dbReference type="ARBA" id="ARBA00023125"/>
    </source>
</evidence>
<dbReference type="AlphaFoldDB" id="A0A485B5C3"/>
<evidence type="ECO:0000313" key="9">
    <source>
        <dbReference type="Proteomes" id="UP000401081"/>
    </source>
</evidence>
<keyword evidence="2" id="KW-0479">Metal-binding</keyword>
<dbReference type="InterPro" id="IPR000944">
    <property type="entry name" value="Tscrpt_reg_Rrf2"/>
</dbReference>
<accession>A0A485B5C3</accession>
<evidence type="ECO:0000256" key="7">
    <source>
        <dbReference type="ARBA" id="ARBA00023163"/>
    </source>
</evidence>
<keyword evidence="3" id="KW-0408">Iron</keyword>
<keyword evidence="7" id="KW-0804">Transcription</keyword>
<protein>
    <submittedName>
        <fullName evidence="8">HTH-type transcriptional regulator ywnA</fullName>
    </submittedName>
</protein>
<dbReference type="InterPro" id="IPR036388">
    <property type="entry name" value="WH-like_DNA-bd_sf"/>
</dbReference>
<keyword evidence="4" id="KW-0411">Iron-sulfur</keyword>
<dbReference type="PANTHER" id="PTHR33221">
    <property type="entry name" value="WINGED HELIX-TURN-HELIX TRANSCRIPTIONAL REGULATOR, RRF2 FAMILY"/>
    <property type="match status" value="1"/>
</dbReference>
<dbReference type="PROSITE" id="PS51197">
    <property type="entry name" value="HTH_RRF2_2"/>
    <property type="match status" value="1"/>
</dbReference>
<sequence>MKTNNSFSATLHILLHMQQMDKPLTSEQMAAFIEGNPAFIRKLLAGLRENNIVCATKGHHGGWRLCRPVDAITLYDIYMALGEPALFALGNRSENPQCLVEQGGESGDVGDAR</sequence>
<keyword evidence="1" id="KW-0678">Repressor</keyword>
<dbReference type="GO" id="GO:0005829">
    <property type="term" value="C:cytosol"/>
    <property type="evidence" value="ECO:0007669"/>
    <property type="project" value="TreeGrafter"/>
</dbReference>
<keyword evidence="2" id="KW-0001">2Fe-2S</keyword>
<dbReference type="EMBL" id="CAADJD010000020">
    <property type="protein sequence ID" value="VFS68434.1"/>
    <property type="molecule type" value="Genomic_DNA"/>
</dbReference>
<evidence type="ECO:0000313" key="8">
    <source>
        <dbReference type="EMBL" id="VFS68434.1"/>
    </source>
</evidence>
<evidence type="ECO:0000256" key="5">
    <source>
        <dbReference type="ARBA" id="ARBA00023015"/>
    </source>
</evidence>
<dbReference type="PANTHER" id="PTHR33221:SF15">
    <property type="entry name" value="HTH-TYPE TRANSCRIPTIONAL REGULATOR YWGB-RELATED"/>
    <property type="match status" value="1"/>
</dbReference>
<dbReference type="GO" id="GO:0003700">
    <property type="term" value="F:DNA-binding transcription factor activity"/>
    <property type="evidence" value="ECO:0007669"/>
    <property type="project" value="TreeGrafter"/>
</dbReference>
<dbReference type="Proteomes" id="UP000401081">
    <property type="component" value="Unassembled WGS sequence"/>
</dbReference>
<organism evidence="8 9">
    <name type="scientific">Kluyvera cryocrescens</name>
    <name type="common">Kluyvera citrophila</name>
    <dbReference type="NCBI Taxonomy" id="580"/>
    <lineage>
        <taxon>Bacteria</taxon>
        <taxon>Pseudomonadati</taxon>
        <taxon>Pseudomonadota</taxon>
        <taxon>Gammaproteobacteria</taxon>
        <taxon>Enterobacterales</taxon>
        <taxon>Enterobacteriaceae</taxon>
        <taxon>Kluyvera</taxon>
    </lineage>
</organism>
<evidence type="ECO:0000256" key="4">
    <source>
        <dbReference type="ARBA" id="ARBA00023014"/>
    </source>
</evidence>